<proteinExistence type="predicted"/>
<protein>
    <submittedName>
        <fullName evidence="2">Uncharacterized protein</fullName>
    </submittedName>
</protein>
<feature type="non-terminal residue" evidence="2">
    <location>
        <position position="1"/>
    </location>
</feature>
<keyword evidence="1" id="KW-0812">Transmembrane</keyword>
<feature type="transmembrane region" description="Helical" evidence="1">
    <location>
        <begin position="21"/>
        <end position="39"/>
    </location>
</feature>
<evidence type="ECO:0000256" key="1">
    <source>
        <dbReference type="SAM" id="Phobius"/>
    </source>
</evidence>
<keyword evidence="1" id="KW-1133">Transmembrane helix</keyword>
<gene>
    <name evidence="2" type="ORF">METZ01_LOCUS237209</name>
</gene>
<accession>A0A382HBB6</accession>
<keyword evidence="1" id="KW-0472">Membrane</keyword>
<name>A0A382HBB6_9ZZZZ</name>
<reference evidence="2" key="1">
    <citation type="submission" date="2018-05" db="EMBL/GenBank/DDBJ databases">
        <authorList>
            <person name="Lanie J.A."/>
            <person name="Ng W.-L."/>
            <person name="Kazmierczak K.M."/>
            <person name="Andrzejewski T.M."/>
            <person name="Davidsen T.M."/>
            <person name="Wayne K.J."/>
            <person name="Tettelin H."/>
            <person name="Glass J.I."/>
            <person name="Rusch D."/>
            <person name="Podicherti R."/>
            <person name="Tsui H.-C.T."/>
            <person name="Winkler M.E."/>
        </authorList>
    </citation>
    <scope>NUCLEOTIDE SEQUENCE</scope>
</reference>
<sequence length="64" mass="7061">IGYGIYLLAVRIPSFYHLGEITFAVASIIGIALCIRSVFGNSLTENTKNHTLSQAKRPIPVTWQ</sequence>
<evidence type="ECO:0000313" key="2">
    <source>
        <dbReference type="EMBL" id="SVB84355.1"/>
    </source>
</evidence>
<dbReference type="AlphaFoldDB" id="A0A382HBB6"/>
<dbReference type="EMBL" id="UINC01060151">
    <property type="protein sequence ID" value="SVB84355.1"/>
    <property type="molecule type" value="Genomic_DNA"/>
</dbReference>
<organism evidence="2">
    <name type="scientific">marine metagenome</name>
    <dbReference type="NCBI Taxonomy" id="408172"/>
    <lineage>
        <taxon>unclassified sequences</taxon>
        <taxon>metagenomes</taxon>
        <taxon>ecological metagenomes</taxon>
    </lineage>
</organism>